<dbReference type="EMBL" id="CP001101">
    <property type="protein sequence ID" value="ACE04118.1"/>
    <property type="molecule type" value="Genomic_DNA"/>
</dbReference>
<protein>
    <submittedName>
        <fullName evidence="6">Cyclopropane-fatty-acyl-phospholipid synthase</fullName>
        <ecNumber evidence="6">2.1.1.79</ecNumber>
    </submittedName>
</protein>
<gene>
    <name evidence="6" type="ordered locus">Cphamn1_1184</name>
</gene>
<sequence length="381" mass="44215">MKASFYEKKLKSLFSSAGITVGGQNPWDIRVLDQRFYKRVITESHLGIGESYMDGWWECDALDEFFFKVLRAKLDKKVSQFTRALSNLAGIVINLQNPSRAFHVGEVHYNIGNDLYEAMLDRHMLYSCAYWKDAQNLDSAQENKLRLIFNKLRLEPGMKVLDIGCGWGGAARFAAEHYGVAVTGVTVSSEQKKKADELSKELPVDISLMDYRNISGSYDRIYSIGMFEHVGVKNYRRFFEITSDCLKEDGLFLLHTIGSRRSSSNTDKWTHRYIFPNSMLPSAKQIAAASEGLHVMEDWHAFGNDYYRTLKAWHENFERHWPSLKHAYDERFYRMWRYYLLSAAGSFRARNVQLWQVLFSNEGITGDYYVDREYSSILKKS</sequence>
<reference evidence="6" key="1">
    <citation type="submission" date="2008-06" db="EMBL/GenBank/DDBJ databases">
        <title>Complete sequence of Chlorobium phaeobacteroides BS1.</title>
        <authorList>
            <consortium name="US DOE Joint Genome Institute"/>
            <person name="Lucas S."/>
            <person name="Copeland A."/>
            <person name="Lapidus A."/>
            <person name="Glavina del Rio T."/>
            <person name="Dalin E."/>
            <person name="Tice H."/>
            <person name="Bruce D."/>
            <person name="Goodwin L."/>
            <person name="Pitluck S."/>
            <person name="Schmutz J."/>
            <person name="Larimer F."/>
            <person name="Land M."/>
            <person name="Hauser L."/>
            <person name="Kyrpides N."/>
            <person name="Ovchinnikova G."/>
            <person name="Li T."/>
            <person name="Liu Z."/>
            <person name="Zhao F."/>
            <person name="Overmann J."/>
            <person name="Bryant D.A."/>
            <person name="Richardson P."/>
        </authorList>
    </citation>
    <scope>NUCLEOTIDE SEQUENCE [LARGE SCALE GENOMIC DNA]</scope>
    <source>
        <strain evidence="6">BS1</strain>
    </source>
</reference>
<dbReference type="InterPro" id="IPR029063">
    <property type="entry name" value="SAM-dependent_MTases_sf"/>
</dbReference>
<evidence type="ECO:0000256" key="3">
    <source>
        <dbReference type="ARBA" id="ARBA00022679"/>
    </source>
</evidence>
<comment type="similarity">
    <text evidence="1">Belongs to the CFA/CMAS family.</text>
</comment>
<dbReference type="Pfam" id="PF02353">
    <property type="entry name" value="CMAS"/>
    <property type="match status" value="1"/>
</dbReference>
<evidence type="ECO:0000313" key="6">
    <source>
        <dbReference type="EMBL" id="ACE04118.1"/>
    </source>
</evidence>
<dbReference type="NCBIfam" id="NF008686">
    <property type="entry name" value="PRK11705.1"/>
    <property type="match status" value="1"/>
</dbReference>
<keyword evidence="3 6" id="KW-0808">Transferase</keyword>
<dbReference type="OrthoDB" id="9782855at2"/>
<evidence type="ECO:0000256" key="4">
    <source>
        <dbReference type="ARBA" id="ARBA00022691"/>
    </source>
</evidence>
<dbReference type="HOGENOM" id="CLU_026434_6_0_10"/>
<dbReference type="PIRSF" id="PIRSF003085">
    <property type="entry name" value="CMAS"/>
    <property type="match status" value="1"/>
</dbReference>
<dbReference type="eggNOG" id="COG2230">
    <property type="taxonomic scope" value="Bacteria"/>
</dbReference>
<keyword evidence="4" id="KW-0949">S-adenosyl-L-methionine</keyword>
<dbReference type="KEGG" id="cpb:Cphamn1_1184"/>
<keyword evidence="2 6" id="KW-0489">Methyltransferase</keyword>
<organism evidence="6">
    <name type="scientific">Chlorobium phaeobacteroides (strain BS1)</name>
    <dbReference type="NCBI Taxonomy" id="331678"/>
    <lineage>
        <taxon>Bacteria</taxon>
        <taxon>Pseudomonadati</taxon>
        <taxon>Chlorobiota</taxon>
        <taxon>Chlorobiia</taxon>
        <taxon>Chlorobiales</taxon>
        <taxon>Chlorobiaceae</taxon>
        <taxon>Chlorobium/Pelodictyon group</taxon>
        <taxon>Chlorobium</taxon>
    </lineage>
</organism>
<name>B3EQT7_CHLPB</name>
<dbReference type="GO" id="GO:0032259">
    <property type="term" value="P:methylation"/>
    <property type="evidence" value="ECO:0007669"/>
    <property type="project" value="UniProtKB-KW"/>
</dbReference>
<dbReference type="GO" id="GO:0008610">
    <property type="term" value="P:lipid biosynthetic process"/>
    <property type="evidence" value="ECO:0007669"/>
    <property type="project" value="InterPro"/>
</dbReference>
<dbReference type="PANTHER" id="PTHR43667:SF1">
    <property type="entry name" value="CYCLOPROPANE-FATTY-ACYL-PHOSPHOLIPID SYNTHASE"/>
    <property type="match status" value="1"/>
</dbReference>
<accession>B3EQT7</accession>
<dbReference type="GO" id="GO:0008825">
    <property type="term" value="F:cyclopropane-fatty-acyl-phospholipid synthase activity"/>
    <property type="evidence" value="ECO:0007669"/>
    <property type="project" value="UniProtKB-EC"/>
</dbReference>
<keyword evidence="5" id="KW-0443">Lipid metabolism</keyword>
<evidence type="ECO:0000256" key="1">
    <source>
        <dbReference type="ARBA" id="ARBA00010815"/>
    </source>
</evidence>
<dbReference type="PANTHER" id="PTHR43667">
    <property type="entry name" value="CYCLOPROPANE-FATTY-ACYL-PHOSPHOLIPID SYNTHASE"/>
    <property type="match status" value="1"/>
</dbReference>
<evidence type="ECO:0000256" key="5">
    <source>
        <dbReference type="ARBA" id="ARBA00023098"/>
    </source>
</evidence>
<dbReference type="Gene3D" id="3.40.50.150">
    <property type="entry name" value="Vaccinia Virus protein VP39"/>
    <property type="match status" value="1"/>
</dbReference>
<dbReference type="CDD" id="cd02440">
    <property type="entry name" value="AdoMet_MTases"/>
    <property type="match status" value="1"/>
</dbReference>
<dbReference type="InterPro" id="IPR003333">
    <property type="entry name" value="CMAS"/>
</dbReference>
<dbReference type="InterPro" id="IPR050723">
    <property type="entry name" value="CFA/CMAS"/>
</dbReference>
<dbReference type="SUPFAM" id="SSF53335">
    <property type="entry name" value="S-adenosyl-L-methionine-dependent methyltransferases"/>
    <property type="match status" value="1"/>
</dbReference>
<evidence type="ECO:0000256" key="2">
    <source>
        <dbReference type="ARBA" id="ARBA00022603"/>
    </source>
</evidence>
<dbReference type="EC" id="2.1.1.79" evidence="6"/>
<dbReference type="AlphaFoldDB" id="B3EQT7"/>
<proteinExistence type="inferred from homology"/>